<dbReference type="RefSeq" id="XP_045955456.1">
    <property type="nucleotide sequence ID" value="XM_046107901.1"/>
</dbReference>
<sequence length="339" mass="37693">MSFGYSVGNFIAGYNLTYDLIKILSDSRRASMEYQEAVVELSDMEQAFLKAGHLVSSKALSKYINYGIACIVLSSVDIIENFHERSRKYQRELSQGKGGIVRTWRHFGWTPVKKEELRTLKNQLQERLISVNTLMTIASYRFNMPASVAQYEDNSSDIGSDDITQNSLPHARSMKSRNDSSTSSETTIVDTTDFGLKSRSKSPRFFEQSDMIITSEFALQNSESMHQIKSAVASTGRPPAQQLPASSVYLPADLETEHQKLYISDVELNAISATSNGMGDIDTVYPVVASERKLPLPLTTRQEDPRGLIEEMLLKTEQGLRAKIPVETAAVAAAEEKAA</sequence>
<dbReference type="PANTHER" id="PTHR38886">
    <property type="entry name" value="SESA DOMAIN-CONTAINING PROTEIN"/>
    <property type="match status" value="1"/>
</dbReference>
<reference evidence="2" key="1">
    <citation type="journal article" date="2021" name="Nat. Commun.">
        <title>Genetic determinants of endophytism in the Arabidopsis root mycobiome.</title>
        <authorList>
            <person name="Mesny F."/>
            <person name="Miyauchi S."/>
            <person name="Thiergart T."/>
            <person name="Pickel B."/>
            <person name="Atanasova L."/>
            <person name="Karlsson M."/>
            <person name="Huettel B."/>
            <person name="Barry K.W."/>
            <person name="Haridas S."/>
            <person name="Chen C."/>
            <person name="Bauer D."/>
            <person name="Andreopoulos W."/>
            <person name="Pangilinan J."/>
            <person name="LaButti K."/>
            <person name="Riley R."/>
            <person name="Lipzen A."/>
            <person name="Clum A."/>
            <person name="Drula E."/>
            <person name="Henrissat B."/>
            <person name="Kohler A."/>
            <person name="Grigoriev I.V."/>
            <person name="Martin F.M."/>
            <person name="Hacquard S."/>
        </authorList>
    </citation>
    <scope>NUCLEOTIDE SEQUENCE</scope>
    <source>
        <strain evidence="2">MPI-SDFR-AT-0073</strain>
    </source>
</reference>
<accession>A0A9P8UFI2</accession>
<dbReference type="GeneID" id="70136792"/>
<evidence type="ECO:0000313" key="2">
    <source>
        <dbReference type="EMBL" id="KAH6648949.1"/>
    </source>
</evidence>
<gene>
    <name evidence="2" type="ORF">BKA67DRAFT_661886</name>
</gene>
<protein>
    <submittedName>
        <fullName evidence="2">Uncharacterized protein</fullName>
    </submittedName>
</protein>
<dbReference type="OrthoDB" id="3045089at2759"/>
<feature type="compositionally biased region" description="Polar residues" evidence="1">
    <location>
        <begin position="155"/>
        <end position="168"/>
    </location>
</feature>
<dbReference type="AlphaFoldDB" id="A0A9P8UFI2"/>
<organism evidence="2 3">
    <name type="scientific">Truncatella angustata</name>
    <dbReference type="NCBI Taxonomy" id="152316"/>
    <lineage>
        <taxon>Eukaryota</taxon>
        <taxon>Fungi</taxon>
        <taxon>Dikarya</taxon>
        <taxon>Ascomycota</taxon>
        <taxon>Pezizomycotina</taxon>
        <taxon>Sordariomycetes</taxon>
        <taxon>Xylariomycetidae</taxon>
        <taxon>Amphisphaeriales</taxon>
        <taxon>Sporocadaceae</taxon>
        <taxon>Truncatella</taxon>
    </lineage>
</organism>
<comment type="caution">
    <text evidence="2">The sequence shown here is derived from an EMBL/GenBank/DDBJ whole genome shotgun (WGS) entry which is preliminary data.</text>
</comment>
<proteinExistence type="predicted"/>
<dbReference type="EMBL" id="JAGPXC010000007">
    <property type="protein sequence ID" value="KAH6648949.1"/>
    <property type="molecule type" value="Genomic_DNA"/>
</dbReference>
<evidence type="ECO:0000313" key="3">
    <source>
        <dbReference type="Proteomes" id="UP000758603"/>
    </source>
</evidence>
<dbReference type="Proteomes" id="UP000758603">
    <property type="component" value="Unassembled WGS sequence"/>
</dbReference>
<feature type="region of interest" description="Disordered" evidence="1">
    <location>
        <begin position="155"/>
        <end position="187"/>
    </location>
</feature>
<keyword evidence="3" id="KW-1185">Reference proteome</keyword>
<evidence type="ECO:0000256" key="1">
    <source>
        <dbReference type="SAM" id="MobiDB-lite"/>
    </source>
</evidence>
<name>A0A9P8UFI2_9PEZI</name>
<dbReference type="PANTHER" id="PTHR38886:SF1">
    <property type="entry name" value="NACHT-NTPASE AND P-LOOP NTPASES N-TERMINAL DOMAIN-CONTAINING PROTEIN"/>
    <property type="match status" value="1"/>
</dbReference>